<sequence>LPLVFDELLSQTDSTLRAKLVNILNHVLTRAKGNTVCPSFFWMWEFLACSHRYSLENFGKLLPGLDSARAGVEHFLPLFSISLPPLWFRSCTSLIESLSAALPDCFLLLLKLTAKGVFGRASPRKTNLSRERDAKPEFTRMVLVPFLPIIWVAAFFQSAVEFLLIPCGATEA</sequence>
<dbReference type="EMBL" id="CAXAMN010004102">
    <property type="protein sequence ID" value="CAK9007635.1"/>
    <property type="molecule type" value="Genomic_DNA"/>
</dbReference>
<comment type="caution">
    <text evidence="1">The sequence shown here is derived from an EMBL/GenBank/DDBJ whole genome shotgun (WGS) entry which is preliminary data.</text>
</comment>
<dbReference type="Proteomes" id="UP001642484">
    <property type="component" value="Unassembled WGS sequence"/>
</dbReference>
<proteinExistence type="predicted"/>
<evidence type="ECO:0000313" key="2">
    <source>
        <dbReference type="Proteomes" id="UP001642484"/>
    </source>
</evidence>
<name>A0ABP0IZV3_9DINO</name>
<accession>A0ABP0IZV3</accession>
<reference evidence="1 2" key="1">
    <citation type="submission" date="2024-02" db="EMBL/GenBank/DDBJ databases">
        <authorList>
            <person name="Chen Y."/>
            <person name="Shah S."/>
            <person name="Dougan E. K."/>
            <person name="Thang M."/>
            <person name="Chan C."/>
        </authorList>
    </citation>
    <scope>NUCLEOTIDE SEQUENCE [LARGE SCALE GENOMIC DNA]</scope>
</reference>
<protein>
    <submittedName>
        <fullName evidence="1">Uncharacterized protein</fullName>
    </submittedName>
</protein>
<organism evidence="1 2">
    <name type="scientific">Durusdinium trenchii</name>
    <dbReference type="NCBI Taxonomy" id="1381693"/>
    <lineage>
        <taxon>Eukaryota</taxon>
        <taxon>Sar</taxon>
        <taxon>Alveolata</taxon>
        <taxon>Dinophyceae</taxon>
        <taxon>Suessiales</taxon>
        <taxon>Symbiodiniaceae</taxon>
        <taxon>Durusdinium</taxon>
    </lineage>
</organism>
<keyword evidence="2" id="KW-1185">Reference proteome</keyword>
<gene>
    <name evidence="1" type="ORF">CCMP2556_LOCUS8927</name>
</gene>
<feature type="non-terminal residue" evidence="1">
    <location>
        <position position="1"/>
    </location>
</feature>
<evidence type="ECO:0000313" key="1">
    <source>
        <dbReference type="EMBL" id="CAK9007635.1"/>
    </source>
</evidence>